<accession>G3H9P4</accession>
<feature type="signal peptide" evidence="1">
    <location>
        <begin position="1"/>
        <end position="19"/>
    </location>
</feature>
<dbReference type="Proteomes" id="UP000001075">
    <property type="component" value="Unassembled WGS sequence"/>
</dbReference>
<proteinExistence type="predicted"/>
<feature type="chain" id="PRO_5003443924" evidence="1">
    <location>
        <begin position="20"/>
        <end position="74"/>
    </location>
</feature>
<dbReference type="AlphaFoldDB" id="G3H9P4"/>
<gene>
    <name evidence="2" type="ORF">I79_007122</name>
</gene>
<dbReference type="InParanoid" id="G3H9P4"/>
<name>G3H9P4_CRIGR</name>
<protein>
    <submittedName>
        <fullName evidence="2">Uncharacterized protein</fullName>
    </submittedName>
</protein>
<organism evidence="2 3">
    <name type="scientific">Cricetulus griseus</name>
    <name type="common">Chinese hamster</name>
    <name type="synonym">Cricetulus barabensis griseus</name>
    <dbReference type="NCBI Taxonomy" id="10029"/>
    <lineage>
        <taxon>Eukaryota</taxon>
        <taxon>Metazoa</taxon>
        <taxon>Chordata</taxon>
        <taxon>Craniata</taxon>
        <taxon>Vertebrata</taxon>
        <taxon>Euteleostomi</taxon>
        <taxon>Mammalia</taxon>
        <taxon>Eutheria</taxon>
        <taxon>Euarchontoglires</taxon>
        <taxon>Glires</taxon>
        <taxon>Rodentia</taxon>
        <taxon>Myomorpha</taxon>
        <taxon>Muroidea</taxon>
        <taxon>Cricetidae</taxon>
        <taxon>Cricetinae</taxon>
        <taxon>Cricetulus</taxon>
    </lineage>
</organism>
<reference evidence="3" key="1">
    <citation type="journal article" date="2011" name="Nat. Biotechnol.">
        <title>The genomic sequence of the Chinese hamster ovary (CHO)-K1 cell line.</title>
        <authorList>
            <person name="Xu X."/>
            <person name="Nagarajan H."/>
            <person name="Lewis N.E."/>
            <person name="Pan S."/>
            <person name="Cai Z."/>
            <person name="Liu X."/>
            <person name="Chen W."/>
            <person name="Xie M."/>
            <person name="Wang W."/>
            <person name="Hammond S."/>
            <person name="Andersen M.R."/>
            <person name="Neff N."/>
            <person name="Passarelli B."/>
            <person name="Koh W."/>
            <person name="Fan H.C."/>
            <person name="Wang J."/>
            <person name="Gui Y."/>
            <person name="Lee K.H."/>
            <person name="Betenbaugh M.J."/>
            <person name="Quake S.R."/>
            <person name="Famili I."/>
            <person name="Palsson B.O."/>
            <person name="Wang J."/>
        </authorList>
    </citation>
    <scope>NUCLEOTIDE SEQUENCE [LARGE SCALE GENOMIC DNA]</scope>
    <source>
        <strain evidence="3">CHO K1 cell line</strain>
    </source>
</reference>
<evidence type="ECO:0000313" key="3">
    <source>
        <dbReference type="Proteomes" id="UP000001075"/>
    </source>
</evidence>
<sequence length="74" mass="8281">MAEADLPTWHLWVLQVCFASFPISQPPCTRENKVNCSSGPLSERPEGRLKLTTLRTITLLGSVSFLTAHTIWEP</sequence>
<keyword evidence="1" id="KW-0732">Signal</keyword>
<evidence type="ECO:0000313" key="2">
    <source>
        <dbReference type="EMBL" id="EGW06144.1"/>
    </source>
</evidence>
<evidence type="ECO:0000256" key="1">
    <source>
        <dbReference type="SAM" id="SignalP"/>
    </source>
</evidence>
<dbReference type="EMBL" id="JH000236">
    <property type="protein sequence ID" value="EGW06144.1"/>
    <property type="molecule type" value="Genomic_DNA"/>
</dbReference>